<dbReference type="SUPFAM" id="SSF51445">
    <property type="entry name" value="(Trans)glycosidases"/>
    <property type="match status" value="1"/>
</dbReference>
<dbReference type="InterPro" id="IPR013783">
    <property type="entry name" value="Ig-like_fold"/>
</dbReference>
<dbReference type="InterPro" id="IPR002772">
    <property type="entry name" value="Glyco_hydro_3_C"/>
</dbReference>
<dbReference type="Gene3D" id="2.60.120.260">
    <property type="entry name" value="Galactose-binding domain-like"/>
    <property type="match status" value="1"/>
</dbReference>
<dbReference type="SMART" id="SM01217">
    <property type="entry name" value="Fn3_like"/>
    <property type="match status" value="1"/>
</dbReference>
<dbReference type="InterPro" id="IPR036962">
    <property type="entry name" value="Glyco_hydro_3_N_sf"/>
</dbReference>
<name>A0A4R6SIR6_LABRH</name>
<feature type="domain" description="Fibronectin type III-like" evidence="5">
    <location>
        <begin position="705"/>
        <end position="772"/>
    </location>
</feature>
<dbReference type="InterPro" id="IPR036881">
    <property type="entry name" value="Glyco_hydro_3_C_sf"/>
</dbReference>
<dbReference type="PROSITE" id="PS00775">
    <property type="entry name" value="GLYCOSYL_HYDROL_F3"/>
    <property type="match status" value="1"/>
</dbReference>
<evidence type="ECO:0000256" key="4">
    <source>
        <dbReference type="RuleBase" id="RU361161"/>
    </source>
</evidence>
<dbReference type="Pfam" id="PF01915">
    <property type="entry name" value="Glyco_hydro_3_C"/>
    <property type="match status" value="1"/>
</dbReference>
<keyword evidence="3" id="KW-0119">Carbohydrate metabolism</keyword>
<dbReference type="Gene3D" id="3.20.20.300">
    <property type="entry name" value="Glycoside hydrolase, family 3, N-terminal domain"/>
    <property type="match status" value="1"/>
</dbReference>
<protein>
    <submittedName>
        <fullName evidence="6">Beta-glucosidase</fullName>
    </submittedName>
</protein>
<dbReference type="InterPro" id="IPR017853">
    <property type="entry name" value="GH"/>
</dbReference>
<dbReference type="InterPro" id="IPR026891">
    <property type="entry name" value="Fn3-like"/>
</dbReference>
<gene>
    <name evidence="6" type="ORF">EV186_1021406</name>
</gene>
<dbReference type="InterPro" id="IPR050288">
    <property type="entry name" value="Cellulose_deg_GH3"/>
</dbReference>
<dbReference type="PANTHER" id="PTHR42715">
    <property type="entry name" value="BETA-GLUCOSIDASE"/>
    <property type="match status" value="1"/>
</dbReference>
<dbReference type="Proteomes" id="UP000295444">
    <property type="component" value="Unassembled WGS sequence"/>
</dbReference>
<sequence length="786" mass="82904">MNGERSPESELLVEKLDLPAKVALLTGADVWRTAAEPDIGLRPVVFSDGPAGVRGEGWDERANSILLPAPIAVAASWDAATATALGGLLAAEAHRKGVHVVLAPTLNLHRSPLSGRHFECFAEDPLLAARTGAALVRAIQAGGVAATAKHLVANDSETGRLGVDVRVDERALREVYLAPFEAAVRAGVRVVMTAYGGVGGHPMSSHPMLRSVLKDEWGFEGVVVSDWGAVRSLDPAAAGLDLAMPDGPWGHALVAAVRSGELDESVVDDKVRRLLELARWCGALGRRTRRRIEPSLPRTVLRKAVAAGTVLLHNRNETLPLGSVRMLAVLGPKAATPRAQGGGSAGVYPSHVVSLVDGLRAALPFLTDVCAAPGVRLDEGPTPVDAVRVRVLDVSGRELLTEHRHTGRVLEPTLVAGAATVELHAVLRPEVSGPWTVSVAGWNRVTLRADDHLLVDEDVPRDTDDPAVVHLTPPYRSAVVELVKGTEVHLVASRAVDPDSGRACVLAADPPPVDEDRLLAEAVSLARSADAAVVVVGTTATSEREGEDRTTLALPGRQDELVRAVAAVNPRTVVVVNAGGPVLLPWRDEVGAVLVGWLPGQEGGHGLADVLLGFAEPGGRLPVTWPDRDGGPSVTPVDGVLDYTEGLDIGYRGWLAAEAEPAYWFGHGLGYTTWTYERIRVPPAVDGSFTVQARVRNTGSRPGREVVQVYLSRSDGDHPVRWLAGYAAVTADPGEAVDVSIAVPRRALEHWSGPGGWCLASGPLSVLVGRNANDLPRSAATRVAAR</sequence>
<dbReference type="InterPro" id="IPR019800">
    <property type="entry name" value="Glyco_hydro_3_AS"/>
</dbReference>
<dbReference type="OrthoDB" id="3187421at2"/>
<keyword evidence="4" id="KW-0326">Glycosidase</keyword>
<dbReference type="InterPro" id="IPR001764">
    <property type="entry name" value="Glyco_hydro_3_N"/>
</dbReference>
<dbReference type="GO" id="GO:0004553">
    <property type="term" value="F:hydrolase activity, hydrolyzing O-glycosyl compounds"/>
    <property type="evidence" value="ECO:0007669"/>
    <property type="project" value="InterPro"/>
</dbReference>
<dbReference type="SUPFAM" id="SSF52279">
    <property type="entry name" value="Beta-D-glucan exohydrolase, C-terminal domain"/>
    <property type="match status" value="1"/>
</dbReference>
<evidence type="ECO:0000256" key="2">
    <source>
        <dbReference type="ARBA" id="ARBA00022801"/>
    </source>
</evidence>
<keyword evidence="7" id="KW-1185">Reference proteome</keyword>
<dbReference type="AlphaFoldDB" id="A0A4R6SIR6"/>
<evidence type="ECO:0000313" key="7">
    <source>
        <dbReference type="Proteomes" id="UP000295444"/>
    </source>
</evidence>
<proteinExistence type="inferred from homology"/>
<evidence type="ECO:0000256" key="3">
    <source>
        <dbReference type="ARBA" id="ARBA00023277"/>
    </source>
</evidence>
<dbReference type="PRINTS" id="PR00133">
    <property type="entry name" value="GLHYDRLASE3"/>
</dbReference>
<evidence type="ECO:0000256" key="1">
    <source>
        <dbReference type="ARBA" id="ARBA00005336"/>
    </source>
</evidence>
<comment type="similarity">
    <text evidence="1 4">Belongs to the glycosyl hydrolase 3 family.</text>
</comment>
<evidence type="ECO:0000259" key="5">
    <source>
        <dbReference type="SMART" id="SM01217"/>
    </source>
</evidence>
<organism evidence="6 7">
    <name type="scientific">Labedaea rhizosphaerae</name>
    <dbReference type="NCBI Taxonomy" id="598644"/>
    <lineage>
        <taxon>Bacteria</taxon>
        <taxon>Bacillati</taxon>
        <taxon>Actinomycetota</taxon>
        <taxon>Actinomycetes</taxon>
        <taxon>Pseudonocardiales</taxon>
        <taxon>Pseudonocardiaceae</taxon>
        <taxon>Labedaea</taxon>
    </lineage>
</organism>
<dbReference type="EMBL" id="SNXZ01000002">
    <property type="protein sequence ID" value="TDQ01537.1"/>
    <property type="molecule type" value="Genomic_DNA"/>
</dbReference>
<dbReference type="RefSeq" id="WP_133850105.1">
    <property type="nucleotide sequence ID" value="NZ_SNXZ01000002.1"/>
</dbReference>
<dbReference type="PANTHER" id="PTHR42715:SF10">
    <property type="entry name" value="BETA-GLUCOSIDASE"/>
    <property type="match status" value="1"/>
</dbReference>
<accession>A0A4R6SIR6</accession>
<evidence type="ECO:0000313" key="6">
    <source>
        <dbReference type="EMBL" id="TDQ01537.1"/>
    </source>
</evidence>
<dbReference type="Gene3D" id="2.60.40.10">
    <property type="entry name" value="Immunoglobulins"/>
    <property type="match status" value="1"/>
</dbReference>
<keyword evidence="2 4" id="KW-0378">Hydrolase</keyword>
<dbReference type="Pfam" id="PF00933">
    <property type="entry name" value="Glyco_hydro_3"/>
    <property type="match status" value="1"/>
</dbReference>
<dbReference type="Gene3D" id="3.40.50.1700">
    <property type="entry name" value="Glycoside hydrolase family 3 C-terminal domain"/>
    <property type="match status" value="1"/>
</dbReference>
<comment type="caution">
    <text evidence="6">The sequence shown here is derived from an EMBL/GenBank/DDBJ whole genome shotgun (WGS) entry which is preliminary data.</text>
</comment>
<reference evidence="6 7" key="1">
    <citation type="submission" date="2019-03" db="EMBL/GenBank/DDBJ databases">
        <title>Genomic Encyclopedia of Type Strains, Phase IV (KMG-IV): sequencing the most valuable type-strain genomes for metagenomic binning, comparative biology and taxonomic classification.</title>
        <authorList>
            <person name="Goeker M."/>
        </authorList>
    </citation>
    <scope>NUCLEOTIDE SEQUENCE [LARGE SCALE GENOMIC DNA]</scope>
    <source>
        <strain evidence="6 7">DSM 45361</strain>
    </source>
</reference>
<dbReference type="GO" id="GO:0005975">
    <property type="term" value="P:carbohydrate metabolic process"/>
    <property type="evidence" value="ECO:0007669"/>
    <property type="project" value="InterPro"/>
</dbReference>
<dbReference type="Pfam" id="PF14310">
    <property type="entry name" value="Fn3-like"/>
    <property type="match status" value="1"/>
</dbReference>